<dbReference type="EMBL" id="LT960611">
    <property type="protein sequence ID" value="SON48940.1"/>
    <property type="molecule type" value="Genomic_DNA"/>
</dbReference>
<feature type="transmembrane region" description="Helical" evidence="1">
    <location>
        <begin position="12"/>
        <end position="32"/>
    </location>
</feature>
<accession>A0A2N8ZAK1</accession>
<keyword evidence="3" id="KW-1185">Reference proteome</keyword>
<feature type="transmembrane region" description="Helical" evidence="1">
    <location>
        <begin position="198"/>
        <end position="217"/>
    </location>
</feature>
<organism evidence="2 3">
    <name type="scientific">Vibrio tapetis subsp. tapetis</name>
    <dbReference type="NCBI Taxonomy" id="1671868"/>
    <lineage>
        <taxon>Bacteria</taxon>
        <taxon>Pseudomonadati</taxon>
        <taxon>Pseudomonadota</taxon>
        <taxon>Gammaproteobacteria</taxon>
        <taxon>Vibrionales</taxon>
        <taxon>Vibrionaceae</taxon>
        <taxon>Vibrio</taxon>
    </lineage>
</organism>
<keyword evidence="1" id="KW-1133">Transmembrane helix</keyword>
<keyword evidence="2" id="KW-0808">Transferase</keyword>
<dbReference type="GO" id="GO:0016301">
    <property type="term" value="F:kinase activity"/>
    <property type="evidence" value="ECO:0007669"/>
    <property type="project" value="UniProtKB-KW"/>
</dbReference>
<gene>
    <name evidence="2" type="ORF">VTAP4600_A0961</name>
</gene>
<keyword evidence="1" id="KW-0812">Transmembrane</keyword>
<protein>
    <submittedName>
        <fullName evidence="2">Sensor histidine kinase</fullName>
    </submittedName>
</protein>
<dbReference type="AlphaFoldDB" id="A0A2N8ZAK1"/>
<proteinExistence type="predicted"/>
<feature type="transmembrane region" description="Helical" evidence="1">
    <location>
        <begin position="158"/>
        <end position="177"/>
    </location>
</feature>
<evidence type="ECO:0000313" key="2">
    <source>
        <dbReference type="EMBL" id="SON48940.1"/>
    </source>
</evidence>
<dbReference type="Proteomes" id="UP000235828">
    <property type="component" value="Chromosome A"/>
</dbReference>
<evidence type="ECO:0000256" key="1">
    <source>
        <dbReference type="SAM" id="Phobius"/>
    </source>
</evidence>
<keyword evidence="2" id="KW-0418">Kinase</keyword>
<name>A0A2N8ZAK1_9VIBR</name>
<keyword evidence="1" id="KW-0472">Membrane</keyword>
<dbReference type="RefSeq" id="WP_231897869.1">
    <property type="nucleotide sequence ID" value="NZ_LT960611.1"/>
</dbReference>
<reference evidence="2 3" key="1">
    <citation type="submission" date="2017-10" db="EMBL/GenBank/DDBJ databases">
        <authorList>
            <person name="Banno H."/>
            <person name="Chua N.-H."/>
        </authorList>
    </citation>
    <scope>NUCLEOTIDE SEQUENCE [LARGE SCALE GENOMIC DNA]</scope>
    <source>
        <strain evidence="2">Vibrio tapetis CECT4600</strain>
    </source>
</reference>
<evidence type="ECO:0000313" key="3">
    <source>
        <dbReference type="Proteomes" id="UP000235828"/>
    </source>
</evidence>
<sequence>MKTKNSSPLKNHLTSFFMGISLITIVLFGELLQRYFEYGLEDSVKMHLLAEWQGYQEELKLNPQTELPSSYIMSFRYDEPAEVLIDGQNVLEGIGIAEGEFRTVFVDETVTSDLEHEAVIGVYHFRQKDGKSVYGSIKYDLGSLSDKVDVWFHDRFKLMLHIAGIYIFFVFAALWYYSYRVGKKRSYLHCGVSKCLRMSYQALLLILNLTNTITLLFA</sequence>
<dbReference type="KEGG" id="vta:A0961"/>